<dbReference type="AlphaFoldDB" id="A0A1R1BVC2"/>
<dbReference type="EMBL" id="MRTJ01000004">
    <property type="protein sequence ID" value="OMF13781.1"/>
    <property type="molecule type" value="Genomic_DNA"/>
</dbReference>
<dbReference type="RefSeq" id="WP_076332107.1">
    <property type="nucleotide sequence ID" value="NZ_MRTJ01000004.1"/>
</dbReference>
<sequence>MTNAMNINNHFIELTSEEMMFVEGGSVGKALAGAAGAILIGAAPVVGILAGIGGSVATPVAGVAAGIGAASAMVSSGSYLLDYATKK</sequence>
<protein>
    <recommendedName>
        <fullName evidence="4">Bacteriocin</fullName>
    </recommendedName>
</protein>
<evidence type="ECO:0000256" key="1">
    <source>
        <dbReference type="SAM" id="Phobius"/>
    </source>
</evidence>
<dbReference type="Proteomes" id="UP000187134">
    <property type="component" value="Unassembled WGS sequence"/>
</dbReference>
<proteinExistence type="predicted"/>
<feature type="transmembrane region" description="Helical" evidence="1">
    <location>
        <begin position="60"/>
        <end position="81"/>
    </location>
</feature>
<keyword evidence="1" id="KW-0812">Transmembrane</keyword>
<evidence type="ECO:0000313" key="2">
    <source>
        <dbReference type="EMBL" id="OMF13781.1"/>
    </source>
</evidence>
<keyword evidence="1" id="KW-0472">Membrane</keyword>
<reference evidence="2 3" key="1">
    <citation type="submission" date="2016-11" db="EMBL/GenBank/DDBJ databases">
        <title>Paenibacillus species isolates.</title>
        <authorList>
            <person name="Beno S.M."/>
        </authorList>
    </citation>
    <scope>NUCLEOTIDE SEQUENCE [LARGE SCALE GENOMIC DNA]</scope>
    <source>
        <strain evidence="2 3">FSL H8-0246</strain>
    </source>
</reference>
<name>A0A1R1BVC2_PAEAM</name>
<gene>
    <name evidence="2" type="ORF">BK131_14035</name>
</gene>
<evidence type="ECO:0000313" key="3">
    <source>
        <dbReference type="Proteomes" id="UP000187134"/>
    </source>
</evidence>
<feature type="transmembrane region" description="Helical" evidence="1">
    <location>
        <begin position="30"/>
        <end position="54"/>
    </location>
</feature>
<comment type="caution">
    <text evidence="2">The sequence shown here is derived from an EMBL/GenBank/DDBJ whole genome shotgun (WGS) entry which is preliminary data.</text>
</comment>
<organism evidence="2 3">
    <name type="scientific">Paenibacillus amylolyticus</name>
    <dbReference type="NCBI Taxonomy" id="1451"/>
    <lineage>
        <taxon>Bacteria</taxon>
        <taxon>Bacillati</taxon>
        <taxon>Bacillota</taxon>
        <taxon>Bacilli</taxon>
        <taxon>Bacillales</taxon>
        <taxon>Paenibacillaceae</taxon>
        <taxon>Paenibacillus</taxon>
    </lineage>
</organism>
<evidence type="ECO:0008006" key="4">
    <source>
        <dbReference type="Google" id="ProtNLM"/>
    </source>
</evidence>
<keyword evidence="1" id="KW-1133">Transmembrane helix</keyword>
<accession>A0A1R1BVC2</accession>